<organism evidence="1 2">
    <name type="scientific">Trichonephila inaurata madagascariensis</name>
    <dbReference type="NCBI Taxonomy" id="2747483"/>
    <lineage>
        <taxon>Eukaryota</taxon>
        <taxon>Metazoa</taxon>
        <taxon>Ecdysozoa</taxon>
        <taxon>Arthropoda</taxon>
        <taxon>Chelicerata</taxon>
        <taxon>Arachnida</taxon>
        <taxon>Araneae</taxon>
        <taxon>Araneomorphae</taxon>
        <taxon>Entelegynae</taxon>
        <taxon>Araneoidea</taxon>
        <taxon>Nephilidae</taxon>
        <taxon>Trichonephila</taxon>
        <taxon>Trichonephila inaurata</taxon>
    </lineage>
</organism>
<dbReference type="InterPro" id="IPR036397">
    <property type="entry name" value="RNaseH_sf"/>
</dbReference>
<dbReference type="PANTHER" id="PTHR46060">
    <property type="entry name" value="MARINER MOS1 TRANSPOSASE-LIKE PROTEIN"/>
    <property type="match status" value="1"/>
</dbReference>
<gene>
    <name evidence="1" type="primary">SETMAR_1</name>
    <name evidence="1" type="ORF">TNIN_425491</name>
</gene>
<dbReference type="EMBL" id="BMAV01011354">
    <property type="protein sequence ID" value="GFY57148.1"/>
    <property type="molecule type" value="Genomic_DNA"/>
</dbReference>
<dbReference type="InterPro" id="IPR052709">
    <property type="entry name" value="Transposase-MT_Hybrid"/>
</dbReference>
<dbReference type="Proteomes" id="UP000886998">
    <property type="component" value="Unassembled WGS sequence"/>
</dbReference>
<dbReference type="PANTHER" id="PTHR46060:SF1">
    <property type="entry name" value="MARINER MOS1 TRANSPOSASE-LIKE PROTEIN"/>
    <property type="match status" value="1"/>
</dbReference>
<dbReference type="Gene3D" id="3.30.420.10">
    <property type="entry name" value="Ribonuclease H-like superfamily/Ribonuclease H"/>
    <property type="match status" value="1"/>
</dbReference>
<dbReference type="AlphaFoldDB" id="A0A8X6XQ00"/>
<dbReference type="GO" id="GO:0003676">
    <property type="term" value="F:nucleic acid binding"/>
    <property type="evidence" value="ECO:0007669"/>
    <property type="project" value="InterPro"/>
</dbReference>
<evidence type="ECO:0000313" key="2">
    <source>
        <dbReference type="Proteomes" id="UP000886998"/>
    </source>
</evidence>
<keyword evidence="2" id="KW-1185">Reference proteome</keyword>
<protein>
    <submittedName>
        <fullName evidence="1">Histone-lysine N-methyltransferase SETMAR</fullName>
    </submittedName>
</protein>
<name>A0A8X6XQ00_9ARAC</name>
<comment type="caution">
    <text evidence="1">The sequence shown here is derived from an EMBL/GenBank/DDBJ whole genome shotgun (WGS) entry which is preliminary data.</text>
</comment>
<proteinExistence type="predicted"/>
<dbReference type="OrthoDB" id="6760456at2759"/>
<reference evidence="1" key="1">
    <citation type="submission" date="2020-08" db="EMBL/GenBank/DDBJ databases">
        <title>Multicomponent nature underlies the extraordinary mechanical properties of spider dragline silk.</title>
        <authorList>
            <person name="Kono N."/>
            <person name="Nakamura H."/>
            <person name="Mori M."/>
            <person name="Yoshida Y."/>
            <person name="Ohtoshi R."/>
            <person name="Malay A.D."/>
            <person name="Moran D.A.P."/>
            <person name="Tomita M."/>
            <person name="Numata K."/>
            <person name="Arakawa K."/>
        </authorList>
    </citation>
    <scope>NUCLEOTIDE SEQUENCE</scope>
</reference>
<accession>A0A8X6XQ00</accession>
<evidence type="ECO:0000313" key="1">
    <source>
        <dbReference type="EMBL" id="GFY57148.1"/>
    </source>
</evidence>
<sequence>MEEDSLWTLLELQKASGTQNRTVHRILRNELHLRKIAARWVPHALTEVQRWLRYAICSDHFARWQQDGDEFLSRIISHRQILGQGIRTRTETSVHGVATCWISKEAEVLQNPSPVKLIVIVAYDVRGVIVFHFVPHGRTVDRTVLQGRSGTTWRSR</sequence>